<reference evidence="1" key="1">
    <citation type="submission" date="2023-04" db="EMBL/GenBank/DDBJ databases">
        <title>Draft Genome sequencing of Naganishia species isolated from polar environments using Oxford Nanopore Technology.</title>
        <authorList>
            <person name="Leo P."/>
            <person name="Venkateswaran K."/>
        </authorList>
    </citation>
    <scope>NUCLEOTIDE SEQUENCE</scope>
    <source>
        <strain evidence="1">DBVPG 5303</strain>
    </source>
</reference>
<dbReference type="EMBL" id="JASBWV010000021">
    <property type="protein sequence ID" value="KAJ9120377.1"/>
    <property type="molecule type" value="Genomic_DNA"/>
</dbReference>
<evidence type="ECO:0000313" key="2">
    <source>
        <dbReference type="Proteomes" id="UP001234202"/>
    </source>
</evidence>
<sequence length="399" mass="43231">MSTFPRNLSSPSSDSLLLFPSSSSSTPARYTTDNTLLTRGRSRARPIHLVRQALGIPHFGIASGVVAPLNNGGGRRVKQPAEGRGKGGFQGTGRAGAALGLHLGSDEGGVKLGGDVKALKPILSRLPVVASSTLITNDHTSSNTSSPDALSIELLEEADVYYTQARLPYLSDDDTYLWGSLHGFQPTRNDYGAAFKRVADEAAQTIREARLVHPDLDDLPRLLDEEERPTGNMRPALKCPGFAKQASAYVSLIQQAFNWPLLPPLPLQMVGKYYGVLFRSTRHPQHRRQPPSTLNSSSSGDDSSNASTRLYAADREAHEEAVQSGGLLMYWYGEPDVQGNNVATCIWTGRDAATRASRLQRHRLAAGLAGQVYESYELVRYCVVKAAGETGLRIEACEE</sequence>
<evidence type="ECO:0000313" key="1">
    <source>
        <dbReference type="EMBL" id="KAJ9120377.1"/>
    </source>
</evidence>
<gene>
    <name evidence="1" type="ORF">QFC24_005334</name>
</gene>
<keyword evidence="2" id="KW-1185">Reference proteome</keyword>
<comment type="caution">
    <text evidence="1">The sequence shown here is derived from an EMBL/GenBank/DDBJ whole genome shotgun (WGS) entry which is preliminary data.</text>
</comment>
<accession>A0ACC2XCA8</accession>
<dbReference type="Proteomes" id="UP001234202">
    <property type="component" value="Unassembled WGS sequence"/>
</dbReference>
<name>A0ACC2XCA8_9TREE</name>
<protein>
    <submittedName>
        <fullName evidence="1">Uncharacterized protein</fullName>
    </submittedName>
</protein>
<organism evidence="1 2">
    <name type="scientific">Naganishia onofrii</name>
    <dbReference type="NCBI Taxonomy" id="1851511"/>
    <lineage>
        <taxon>Eukaryota</taxon>
        <taxon>Fungi</taxon>
        <taxon>Dikarya</taxon>
        <taxon>Basidiomycota</taxon>
        <taxon>Agaricomycotina</taxon>
        <taxon>Tremellomycetes</taxon>
        <taxon>Filobasidiales</taxon>
        <taxon>Filobasidiaceae</taxon>
        <taxon>Naganishia</taxon>
    </lineage>
</organism>
<proteinExistence type="predicted"/>